<gene>
    <name evidence="2" type="ORF">FWILDA_LOCUS5338</name>
</gene>
<proteinExistence type="predicted"/>
<evidence type="ECO:0000259" key="1">
    <source>
        <dbReference type="PROSITE" id="PS50097"/>
    </source>
</evidence>
<dbReference type="Proteomes" id="UP001153678">
    <property type="component" value="Unassembled WGS sequence"/>
</dbReference>
<dbReference type="PANTHER" id="PTHR46306">
    <property type="entry name" value="BTB/POZ DOMAIN-CONTAINING PROTEIN 9"/>
    <property type="match status" value="1"/>
</dbReference>
<dbReference type="InterPro" id="IPR000210">
    <property type="entry name" value="BTB/POZ_dom"/>
</dbReference>
<comment type="caution">
    <text evidence="2">The sequence shown here is derived from an EMBL/GenBank/DDBJ whole genome shotgun (WGS) entry which is preliminary data.</text>
</comment>
<dbReference type="OrthoDB" id="6359816at2759"/>
<dbReference type="AlphaFoldDB" id="A0A9W4SM31"/>
<dbReference type="SUPFAM" id="SSF54695">
    <property type="entry name" value="POZ domain"/>
    <property type="match status" value="1"/>
</dbReference>
<name>A0A9W4SM31_9GLOM</name>
<dbReference type="Gene3D" id="3.30.710.10">
    <property type="entry name" value="Potassium Channel Kv1.1, Chain A"/>
    <property type="match status" value="1"/>
</dbReference>
<dbReference type="Gene3D" id="2.60.120.920">
    <property type="match status" value="1"/>
</dbReference>
<dbReference type="SMART" id="SM00225">
    <property type="entry name" value="BTB"/>
    <property type="match status" value="1"/>
</dbReference>
<feature type="domain" description="BTB" evidence="1">
    <location>
        <begin position="27"/>
        <end position="93"/>
    </location>
</feature>
<dbReference type="InterPro" id="IPR013320">
    <property type="entry name" value="ConA-like_dom_sf"/>
</dbReference>
<evidence type="ECO:0000313" key="2">
    <source>
        <dbReference type="EMBL" id="CAI2171957.1"/>
    </source>
</evidence>
<dbReference type="InterPro" id="IPR011333">
    <property type="entry name" value="SKP1/BTB/POZ_sf"/>
</dbReference>
<dbReference type="GO" id="GO:0005737">
    <property type="term" value="C:cytoplasm"/>
    <property type="evidence" value="ECO:0007669"/>
    <property type="project" value="TreeGrafter"/>
</dbReference>
<accession>A0A9W4SM31</accession>
<keyword evidence="3" id="KW-1185">Reference proteome</keyword>
<dbReference type="Pfam" id="PF00651">
    <property type="entry name" value="BTB"/>
    <property type="match status" value="1"/>
</dbReference>
<dbReference type="CDD" id="cd18186">
    <property type="entry name" value="BTB_POZ_ZBTB_KLHL-like"/>
    <property type="match status" value="1"/>
</dbReference>
<dbReference type="SUPFAM" id="SSF49899">
    <property type="entry name" value="Concanavalin A-like lectins/glucanases"/>
    <property type="match status" value="1"/>
</dbReference>
<organism evidence="2 3">
    <name type="scientific">Funneliformis geosporum</name>
    <dbReference type="NCBI Taxonomy" id="1117311"/>
    <lineage>
        <taxon>Eukaryota</taxon>
        <taxon>Fungi</taxon>
        <taxon>Fungi incertae sedis</taxon>
        <taxon>Mucoromycota</taxon>
        <taxon>Glomeromycotina</taxon>
        <taxon>Glomeromycetes</taxon>
        <taxon>Glomerales</taxon>
        <taxon>Glomeraceae</taxon>
        <taxon>Funneliformis</taxon>
    </lineage>
</organism>
<evidence type="ECO:0000313" key="3">
    <source>
        <dbReference type="Proteomes" id="UP001153678"/>
    </source>
</evidence>
<dbReference type="PROSITE" id="PS50097">
    <property type="entry name" value="BTB"/>
    <property type="match status" value="1"/>
</dbReference>
<dbReference type="InterPro" id="IPR043136">
    <property type="entry name" value="B30.2/SPRY_sf"/>
</dbReference>
<reference evidence="2" key="1">
    <citation type="submission" date="2022-08" db="EMBL/GenBank/DDBJ databases">
        <authorList>
            <person name="Kallberg Y."/>
            <person name="Tangrot J."/>
            <person name="Rosling A."/>
        </authorList>
    </citation>
    <scope>NUCLEOTIDE SEQUENCE</scope>
    <source>
        <strain evidence="2">Wild A</strain>
    </source>
</reference>
<dbReference type="PANTHER" id="PTHR46306:SF1">
    <property type="entry name" value="BTB_POZ DOMAIN-CONTAINING PROTEIN 9"/>
    <property type="match status" value="1"/>
</dbReference>
<protein>
    <submittedName>
        <fullName evidence="2">1590_t:CDS:1</fullName>
    </submittedName>
</protein>
<sequence length="460" mass="53160">MSQSTSFQRGTSLVNDFKRLINDERFFDITLKCSDEKKLNACKAILATRSDVFSALIFTKSGSENELLFKNINSNAMKVILEYLYTSKVEEKNLTISNVVEVYYASIQFKLNVLQQNIIERTKKFLKDGSNVSKNLLSQFVKKFTSRVDNEMSQILINWVSKNRLESFENDENDPLSLEGLKYLLMRTLDTKIPFATTEFDIWKYALKKVINTATNNKKTELSNCSADEIEKVKMHLTPFTIYIDLKRMDAKEIFNHVEPINIFSIEKIKNIYRSKASDDELPNIRGIPVFKWKYRLFEKQLIVSNDESTIEMKPNYSKQKSVHKSILGDMIFKNLGKYEWNIVIEKLGGIVYIGVCGDECLSTTEQNYHGWVLGSDGYVYRKNEWKWYDAKMKVWDKVTIHLEISTVDKRRKCECSFSINGIKKPVVSGYGWDDIPSQVYPVVSLGCGSKLRIEPVSSV</sequence>
<dbReference type="InterPro" id="IPR052407">
    <property type="entry name" value="BTB_POZ_domain_cont_9"/>
</dbReference>
<dbReference type="EMBL" id="CAMKVN010000882">
    <property type="protein sequence ID" value="CAI2171957.1"/>
    <property type="molecule type" value="Genomic_DNA"/>
</dbReference>